<dbReference type="SUPFAM" id="SSF51430">
    <property type="entry name" value="NAD(P)-linked oxidoreductase"/>
    <property type="match status" value="1"/>
</dbReference>
<dbReference type="CDD" id="cd19095">
    <property type="entry name" value="AKR_PA4992-like"/>
    <property type="match status" value="1"/>
</dbReference>
<name>A0A0C1RX40_9BACT</name>
<dbReference type="Proteomes" id="UP000031594">
    <property type="component" value="Unassembled WGS sequence"/>
</dbReference>
<dbReference type="EMBL" id="JQNX01000001">
    <property type="protein sequence ID" value="KIE59491.1"/>
    <property type="molecule type" value="Genomic_DNA"/>
</dbReference>
<evidence type="ECO:0000259" key="1">
    <source>
        <dbReference type="Pfam" id="PF00248"/>
    </source>
</evidence>
<dbReference type="KEGG" id="mkc:kam1_1282"/>
<dbReference type="PANTHER" id="PTHR43312:SF1">
    <property type="entry name" value="NADP-DEPENDENT OXIDOREDUCTASE DOMAIN-CONTAINING PROTEIN"/>
    <property type="match status" value="1"/>
</dbReference>
<accession>A0A0C1RX40</accession>
<reference evidence="3" key="2">
    <citation type="journal article" date="2019" name="BMC Genomics">
        <title>Complete genome sequence analysis of the thermoacidophilic verrucomicrobial methanotroph 'Candidatus Methylacidiphilum kamchatkense' strain Kam1 and comparison with its closest relatives.</title>
        <authorList>
            <person name="Kruse T."/>
            <person name="Ratnadevi C.M."/>
            <person name="Erikstad H.A."/>
            <person name="Birkeland N.K."/>
        </authorList>
    </citation>
    <scope>NUCLEOTIDE SEQUENCE</scope>
    <source>
        <strain evidence="3">Kam1</strain>
    </source>
</reference>
<gene>
    <name evidence="2" type="ORF">A946_02185</name>
    <name evidence="3" type="ORF">kam1_1282</name>
</gene>
<dbReference type="Gene3D" id="3.20.20.100">
    <property type="entry name" value="NADP-dependent oxidoreductase domain"/>
    <property type="match status" value="1"/>
</dbReference>
<dbReference type="InterPro" id="IPR053135">
    <property type="entry name" value="AKR2_Oxidoreductase"/>
</dbReference>
<dbReference type="RefSeq" id="WP_039720745.1">
    <property type="nucleotide sequence ID" value="NZ_CP037899.1"/>
</dbReference>
<evidence type="ECO:0000313" key="2">
    <source>
        <dbReference type="EMBL" id="KIE59491.1"/>
    </source>
</evidence>
<dbReference type="EMBL" id="CP037899">
    <property type="protein sequence ID" value="QDQ42508.1"/>
    <property type="molecule type" value="Genomic_DNA"/>
</dbReference>
<dbReference type="InterPro" id="IPR036812">
    <property type="entry name" value="NAD(P)_OxRdtase_dom_sf"/>
</dbReference>
<evidence type="ECO:0000313" key="5">
    <source>
        <dbReference type="Proteomes" id="UP000315925"/>
    </source>
</evidence>
<keyword evidence="4" id="KW-1185">Reference proteome</keyword>
<evidence type="ECO:0000313" key="4">
    <source>
        <dbReference type="Proteomes" id="UP000031594"/>
    </source>
</evidence>
<sequence>MEYTVLGKTGYKVSRLGLGTAEIGFEHMQTAAVSELLLFALDHGINLIDTARGYEQSEELIGKTVAHRRRDFILVTKCGYGEVEGKEFLPPWSKEKIAASVDQSLKKLRTDHIDIMLLHTCSKEILAKGEALEALLVAKEKGKIRFIGYSGDNEEAIYALSLPEIDVLEMSLNVTDQKNLEKVLPEAKAKNVGVLAKRPLANCPWKDPTELSPSYAREYGAEYRKRFEQMRLKPEDFGVEKKDWPKFFLRFVLSFPEVHSVIVGTTKLEHLFKNIETLQEGPLEASVLQKVKEAFRKAEQNSASPWLAQG</sequence>
<dbReference type="Pfam" id="PF00248">
    <property type="entry name" value="Aldo_ket_red"/>
    <property type="match status" value="1"/>
</dbReference>
<dbReference type="InterPro" id="IPR023210">
    <property type="entry name" value="NADP_OxRdtase_dom"/>
</dbReference>
<organism evidence="3 5">
    <name type="scientific">Methylacidiphilum kamchatkense Kam1</name>
    <dbReference type="NCBI Taxonomy" id="1202785"/>
    <lineage>
        <taxon>Bacteria</taxon>
        <taxon>Pseudomonadati</taxon>
        <taxon>Verrucomicrobiota</taxon>
        <taxon>Methylacidiphilae</taxon>
        <taxon>Methylacidiphilales</taxon>
        <taxon>Methylacidiphilaceae</taxon>
        <taxon>Methylacidiphilum (ex Ratnadevi et al. 2023)</taxon>
    </lineage>
</organism>
<reference evidence="5" key="3">
    <citation type="submission" date="2019-03" db="EMBL/GenBank/DDBJ databases">
        <title>Complete genome of Methylacidiphilum kamchatkense Kam1.</title>
        <authorList>
            <person name="Kruse T."/>
            <person name="Murarilal Ratnadevi C."/>
            <person name="Erikstad H.-A."/>
            <person name="Birkeland N.-K."/>
        </authorList>
    </citation>
    <scope>NUCLEOTIDE SEQUENCE [LARGE SCALE GENOMIC DNA]</scope>
    <source>
        <strain evidence="5">kam1</strain>
    </source>
</reference>
<proteinExistence type="predicted"/>
<dbReference type="OrthoDB" id="9773828at2"/>
<dbReference type="Proteomes" id="UP000315925">
    <property type="component" value="Chromosome"/>
</dbReference>
<protein>
    <submittedName>
        <fullName evidence="2">Aldo/keto reductase</fullName>
    </submittedName>
    <submittedName>
        <fullName evidence="3">Aryl-alcohol dehydrogenase-like predicted oxidoreductase</fullName>
    </submittedName>
</protein>
<dbReference type="STRING" id="1202785.A946_02185"/>
<reference evidence="2 4" key="1">
    <citation type="submission" date="2014-08" db="EMBL/GenBank/DDBJ databases">
        <title>Methylacidiphilum kamchatkense strain Kam1 draft genome sequence.</title>
        <authorList>
            <person name="Birkeland N.-K."/>
            <person name="Erikstad H.A."/>
        </authorList>
    </citation>
    <scope>NUCLEOTIDE SEQUENCE [LARGE SCALE GENOMIC DNA]</scope>
    <source>
        <strain evidence="2 4">Kam1</strain>
    </source>
</reference>
<dbReference type="PANTHER" id="PTHR43312">
    <property type="entry name" value="D-THREO-ALDOSE 1-DEHYDROGENASE"/>
    <property type="match status" value="1"/>
</dbReference>
<evidence type="ECO:0000313" key="3">
    <source>
        <dbReference type="EMBL" id="QDQ42508.1"/>
    </source>
</evidence>
<dbReference type="AlphaFoldDB" id="A0A0C1RX40"/>
<feature type="domain" description="NADP-dependent oxidoreductase" evidence="1">
    <location>
        <begin position="15"/>
        <end position="294"/>
    </location>
</feature>